<dbReference type="Ensembl" id="ENSCPGT00000017571.1">
    <property type="protein sequence ID" value="ENSCPGP00000016055.1"/>
    <property type="gene ID" value="ENSCPGG00000011305.1"/>
</dbReference>
<dbReference type="AlphaFoldDB" id="A0A8C3K1M3"/>
<dbReference type="Proteomes" id="UP000694419">
    <property type="component" value="Unplaced"/>
</dbReference>
<dbReference type="InterPro" id="IPR031699">
    <property type="entry name" value="DUF4720"/>
</dbReference>
<keyword evidence="1" id="KW-0812">Transmembrane</keyword>
<sequence>VTSDGSRCPSYRSVHLFNMWKVVLLGLYTVLAVRGLAKGAPFQPEEKWKPLDNPRNRDLFFRTLQAYFSGRGLDLRKFPATFTMNNEGPRPVTFYSDPIASAFADYEERRNSFPNYFKG</sequence>
<keyword evidence="1" id="KW-1133">Transmembrane helix</keyword>
<name>A0A8C3K1M3_9CHAR</name>
<reference evidence="2" key="1">
    <citation type="submission" date="2025-08" db="UniProtKB">
        <authorList>
            <consortium name="Ensembl"/>
        </authorList>
    </citation>
    <scope>IDENTIFICATION</scope>
</reference>
<dbReference type="PANTHER" id="PTHR47620">
    <property type="entry name" value="CHROMOSOME 2 OPEN READING FRAME 66"/>
    <property type="match status" value="1"/>
</dbReference>
<feature type="transmembrane region" description="Helical" evidence="1">
    <location>
        <begin position="19"/>
        <end position="37"/>
    </location>
</feature>
<keyword evidence="1" id="KW-0472">Membrane</keyword>
<evidence type="ECO:0000313" key="2">
    <source>
        <dbReference type="Ensembl" id="ENSCPGP00000016055.1"/>
    </source>
</evidence>
<evidence type="ECO:0000313" key="3">
    <source>
        <dbReference type="Proteomes" id="UP000694419"/>
    </source>
</evidence>
<keyword evidence="3" id="KW-1185">Reference proteome</keyword>
<organism evidence="2 3">
    <name type="scientific">Calidris pygmaea</name>
    <name type="common">Spoon-billed sandpiper</name>
    <dbReference type="NCBI Taxonomy" id="425635"/>
    <lineage>
        <taxon>Eukaryota</taxon>
        <taxon>Metazoa</taxon>
        <taxon>Chordata</taxon>
        <taxon>Craniata</taxon>
        <taxon>Vertebrata</taxon>
        <taxon>Euteleostomi</taxon>
        <taxon>Archelosauria</taxon>
        <taxon>Archosauria</taxon>
        <taxon>Dinosauria</taxon>
        <taxon>Saurischia</taxon>
        <taxon>Theropoda</taxon>
        <taxon>Coelurosauria</taxon>
        <taxon>Aves</taxon>
        <taxon>Neognathae</taxon>
        <taxon>Neoaves</taxon>
        <taxon>Charadriiformes</taxon>
        <taxon>Scolopacidae</taxon>
        <taxon>Calidris</taxon>
    </lineage>
</organism>
<evidence type="ECO:0000256" key="1">
    <source>
        <dbReference type="SAM" id="Phobius"/>
    </source>
</evidence>
<proteinExistence type="predicted"/>
<protein>
    <submittedName>
        <fullName evidence="2">Chromosome 2 open reading frame 66</fullName>
    </submittedName>
</protein>
<reference evidence="2" key="2">
    <citation type="submission" date="2025-09" db="UniProtKB">
        <authorList>
            <consortium name="Ensembl"/>
        </authorList>
    </citation>
    <scope>IDENTIFICATION</scope>
</reference>
<dbReference type="Pfam" id="PF15846">
    <property type="entry name" value="DUF4720"/>
    <property type="match status" value="1"/>
</dbReference>
<dbReference type="PANTHER" id="PTHR47620:SF1">
    <property type="entry name" value="GENE, 34066-RELATED"/>
    <property type="match status" value="1"/>
</dbReference>
<accession>A0A8C3K1M3</accession>